<accession>A0AAQ4DEB9</accession>
<dbReference type="EMBL" id="JARKHS020031862">
    <property type="protein sequence ID" value="KAK8760809.1"/>
    <property type="molecule type" value="Genomic_DNA"/>
</dbReference>
<gene>
    <name evidence="1" type="ORF">V5799_027925</name>
</gene>
<evidence type="ECO:0000313" key="1">
    <source>
        <dbReference type="EMBL" id="KAK8760809.1"/>
    </source>
</evidence>
<dbReference type="Proteomes" id="UP001321473">
    <property type="component" value="Unassembled WGS sequence"/>
</dbReference>
<proteinExistence type="predicted"/>
<reference evidence="1 2" key="1">
    <citation type="journal article" date="2023" name="Arcadia Sci">
        <title>De novo assembly of a long-read Amblyomma americanum tick genome.</title>
        <authorList>
            <person name="Chou S."/>
            <person name="Poskanzer K.E."/>
            <person name="Rollins M."/>
            <person name="Thuy-Boun P.S."/>
        </authorList>
    </citation>
    <scope>NUCLEOTIDE SEQUENCE [LARGE SCALE GENOMIC DNA]</scope>
    <source>
        <strain evidence="1">F_SG_1</strain>
        <tissue evidence="1">Salivary glands</tissue>
    </source>
</reference>
<protein>
    <submittedName>
        <fullName evidence="1">Uncharacterized protein</fullName>
    </submittedName>
</protein>
<keyword evidence="2" id="KW-1185">Reference proteome</keyword>
<comment type="caution">
    <text evidence="1">The sequence shown here is derived from an EMBL/GenBank/DDBJ whole genome shotgun (WGS) entry which is preliminary data.</text>
</comment>
<dbReference type="AlphaFoldDB" id="A0AAQ4DEB9"/>
<organism evidence="1 2">
    <name type="scientific">Amblyomma americanum</name>
    <name type="common">Lone star tick</name>
    <dbReference type="NCBI Taxonomy" id="6943"/>
    <lineage>
        <taxon>Eukaryota</taxon>
        <taxon>Metazoa</taxon>
        <taxon>Ecdysozoa</taxon>
        <taxon>Arthropoda</taxon>
        <taxon>Chelicerata</taxon>
        <taxon>Arachnida</taxon>
        <taxon>Acari</taxon>
        <taxon>Parasitiformes</taxon>
        <taxon>Ixodida</taxon>
        <taxon>Ixodoidea</taxon>
        <taxon>Ixodidae</taxon>
        <taxon>Amblyomminae</taxon>
        <taxon>Amblyomma</taxon>
    </lineage>
</organism>
<sequence>MYLFAKRTGLNFTKIVRALGLLQCIDFRKERRTSWYDSTGLRIYRGKTSTPAHRLGYAQFISLMGVPLKTTRTQHCTLEHRLLTTREEGSWCGTMSNLWSLRPVQQLNLCHTINQTSKMKRVLQLMISCLSTLQQRIYHIGEKELRVSLMAAWPVAADARLPKHQKKELKWSQGLLMTICMQPLAGRPRSLQTVLARLYSVHTQLLHQVTSASLQVCQK</sequence>
<evidence type="ECO:0000313" key="2">
    <source>
        <dbReference type="Proteomes" id="UP001321473"/>
    </source>
</evidence>
<name>A0AAQ4DEB9_AMBAM</name>